<feature type="compositionally biased region" description="Acidic residues" evidence="1">
    <location>
        <begin position="500"/>
        <end position="512"/>
    </location>
</feature>
<dbReference type="eggNOG" id="ENOG502TNCM">
    <property type="taxonomic scope" value="Eukaryota"/>
</dbReference>
<feature type="compositionally biased region" description="Polar residues" evidence="1">
    <location>
        <begin position="520"/>
        <end position="538"/>
    </location>
</feature>
<accession>D8SQ05</accession>
<evidence type="ECO:0000313" key="3">
    <source>
        <dbReference type="Proteomes" id="UP000001514"/>
    </source>
</evidence>
<dbReference type="Gramene" id="EFJ13577">
    <property type="protein sequence ID" value="EFJ13577"/>
    <property type="gene ID" value="SELMODRAFT_424476"/>
</dbReference>
<dbReference type="InParanoid" id="D8SQ05"/>
<dbReference type="EMBL" id="GL377632">
    <property type="protein sequence ID" value="EFJ13577.1"/>
    <property type="molecule type" value="Genomic_DNA"/>
</dbReference>
<gene>
    <name evidence="2" type="ORF">SELMODRAFT_424476</name>
</gene>
<dbReference type="HOGENOM" id="CLU_029747_0_0_1"/>
<dbReference type="Proteomes" id="UP000001514">
    <property type="component" value="Unassembled WGS sequence"/>
</dbReference>
<name>D8SQ05_SELML</name>
<feature type="compositionally biased region" description="Basic and acidic residues" evidence="1">
    <location>
        <begin position="399"/>
        <end position="408"/>
    </location>
</feature>
<evidence type="ECO:0000256" key="1">
    <source>
        <dbReference type="SAM" id="MobiDB-lite"/>
    </source>
</evidence>
<sequence>METRQRKQKGKMIDMGGPNVNVQPNLLSFHDALIDITIPDQKYNTPDSQGERKTKLTETQVSQLTTKINIEEKLLDIVEWDFDAEIFPLLQQSKHVLQDFKLKNQSQKSNLHILFLPICWEKGNFLKIWLGVASRGYLIHDNNIKMTEAMYAMALLSIKEKLPQRHSLIHLRLLLSNTQFIENRVYEEDETVTPEQEKDGEPQRVESYEGDIAPRYKEAVTTAWNEHLKLSRSREARPRSLPYIIGSEEFMRDPHCGLPDLRDKASTSVTREYDSEAEKDGVNMAAEMVAGGVISDGEWSEPSNEAPEDQDHHEPAVSAALDFKAMLEAALRASYVTSDDGSRMDPIYEPANVNAENETGLGSASNNDIVNEGKATLDDILGKIAREADQRHYSPQQLEEERARREAKSQILPPPVQPDASSSDKSSHWSESEEDASSHHEPRVSFSFPAGTQPEFPDVGQEESRSQAAEKAGSSSDETLVSKDPSEPSTSSARHKSLFDEDEDDDDEEEKEEEKLSKLNPVSPQPSLVATSTRSNETPEPLNPIVTPPISNETPGALSPIVTPTRSKETPGALSPSPTRLNKPAAALPFRSTALSSLLFGDEDNDDDEDALFGPVASTPFVKPSNDL</sequence>
<feature type="compositionally biased region" description="Basic and acidic residues" evidence="1">
    <location>
        <begin position="425"/>
        <end position="443"/>
    </location>
</feature>
<keyword evidence="3" id="KW-1185">Reference proteome</keyword>
<feature type="region of interest" description="Disordered" evidence="1">
    <location>
        <begin position="386"/>
        <end position="586"/>
    </location>
</feature>
<dbReference type="STRING" id="88036.D8SQ05"/>
<dbReference type="AlphaFoldDB" id="D8SQ05"/>
<feature type="region of interest" description="Disordered" evidence="1">
    <location>
        <begin position="600"/>
        <end position="628"/>
    </location>
</feature>
<reference evidence="2 3" key="1">
    <citation type="journal article" date="2011" name="Science">
        <title>The Selaginella genome identifies genetic changes associated with the evolution of vascular plants.</title>
        <authorList>
            <person name="Banks J.A."/>
            <person name="Nishiyama T."/>
            <person name="Hasebe M."/>
            <person name="Bowman J.L."/>
            <person name="Gribskov M."/>
            <person name="dePamphilis C."/>
            <person name="Albert V.A."/>
            <person name="Aono N."/>
            <person name="Aoyama T."/>
            <person name="Ambrose B.A."/>
            <person name="Ashton N.W."/>
            <person name="Axtell M.J."/>
            <person name="Barker E."/>
            <person name="Barker M.S."/>
            <person name="Bennetzen J.L."/>
            <person name="Bonawitz N.D."/>
            <person name="Chapple C."/>
            <person name="Cheng C."/>
            <person name="Correa L.G."/>
            <person name="Dacre M."/>
            <person name="DeBarry J."/>
            <person name="Dreyer I."/>
            <person name="Elias M."/>
            <person name="Engstrom E.M."/>
            <person name="Estelle M."/>
            <person name="Feng L."/>
            <person name="Finet C."/>
            <person name="Floyd S.K."/>
            <person name="Frommer W.B."/>
            <person name="Fujita T."/>
            <person name="Gramzow L."/>
            <person name="Gutensohn M."/>
            <person name="Harholt J."/>
            <person name="Hattori M."/>
            <person name="Heyl A."/>
            <person name="Hirai T."/>
            <person name="Hiwatashi Y."/>
            <person name="Ishikawa M."/>
            <person name="Iwata M."/>
            <person name="Karol K.G."/>
            <person name="Koehler B."/>
            <person name="Kolukisaoglu U."/>
            <person name="Kubo M."/>
            <person name="Kurata T."/>
            <person name="Lalonde S."/>
            <person name="Li K."/>
            <person name="Li Y."/>
            <person name="Litt A."/>
            <person name="Lyons E."/>
            <person name="Manning G."/>
            <person name="Maruyama T."/>
            <person name="Michael T.P."/>
            <person name="Mikami K."/>
            <person name="Miyazaki S."/>
            <person name="Morinaga S."/>
            <person name="Murata T."/>
            <person name="Mueller-Roeber B."/>
            <person name="Nelson D.R."/>
            <person name="Obara M."/>
            <person name="Oguri Y."/>
            <person name="Olmstead R.G."/>
            <person name="Onodera N."/>
            <person name="Petersen B.L."/>
            <person name="Pils B."/>
            <person name="Prigge M."/>
            <person name="Rensing S.A."/>
            <person name="Riano-Pachon D.M."/>
            <person name="Roberts A.W."/>
            <person name="Sato Y."/>
            <person name="Scheller H.V."/>
            <person name="Schulz B."/>
            <person name="Schulz C."/>
            <person name="Shakirov E.V."/>
            <person name="Shibagaki N."/>
            <person name="Shinohara N."/>
            <person name="Shippen D.E."/>
            <person name="Soerensen I."/>
            <person name="Sotooka R."/>
            <person name="Sugimoto N."/>
            <person name="Sugita M."/>
            <person name="Sumikawa N."/>
            <person name="Tanurdzic M."/>
            <person name="Theissen G."/>
            <person name="Ulvskov P."/>
            <person name="Wakazuki S."/>
            <person name="Weng J.K."/>
            <person name="Willats W.W."/>
            <person name="Wipf D."/>
            <person name="Wolf P.G."/>
            <person name="Yang L."/>
            <person name="Zimmer A.D."/>
            <person name="Zhu Q."/>
            <person name="Mitros T."/>
            <person name="Hellsten U."/>
            <person name="Loque D."/>
            <person name="Otillar R."/>
            <person name="Salamov A."/>
            <person name="Schmutz J."/>
            <person name="Shapiro H."/>
            <person name="Lindquist E."/>
            <person name="Lucas S."/>
            <person name="Rokhsar D."/>
            <person name="Grigoriev I.V."/>
        </authorList>
    </citation>
    <scope>NUCLEOTIDE SEQUENCE [LARGE SCALE GENOMIC DNA]</scope>
</reference>
<evidence type="ECO:0000313" key="2">
    <source>
        <dbReference type="EMBL" id="EFJ13577.1"/>
    </source>
</evidence>
<dbReference type="GO" id="GO:0005634">
    <property type="term" value="C:nucleus"/>
    <property type="evidence" value="ECO:0000318"/>
    <property type="project" value="GO_Central"/>
</dbReference>
<protein>
    <submittedName>
        <fullName evidence="2">Uncharacterized protein</fullName>
    </submittedName>
</protein>
<feature type="compositionally biased region" description="Acidic residues" evidence="1">
    <location>
        <begin position="601"/>
        <end position="611"/>
    </location>
</feature>
<proteinExistence type="predicted"/>
<organism evidence="3">
    <name type="scientific">Selaginella moellendorffii</name>
    <name type="common">Spikemoss</name>
    <dbReference type="NCBI Taxonomy" id="88036"/>
    <lineage>
        <taxon>Eukaryota</taxon>
        <taxon>Viridiplantae</taxon>
        <taxon>Streptophyta</taxon>
        <taxon>Embryophyta</taxon>
        <taxon>Tracheophyta</taxon>
        <taxon>Lycopodiopsida</taxon>
        <taxon>Selaginellales</taxon>
        <taxon>Selaginellaceae</taxon>
        <taxon>Selaginella</taxon>
    </lineage>
</organism>
<dbReference type="GO" id="GO:0006325">
    <property type="term" value="P:chromatin organization"/>
    <property type="evidence" value="ECO:0000318"/>
    <property type="project" value="GO_Central"/>
</dbReference>
<feature type="region of interest" description="Disordered" evidence="1">
    <location>
        <begin position="295"/>
        <end position="314"/>
    </location>
</feature>
<dbReference type="KEGG" id="smo:SELMODRAFT_424476"/>